<dbReference type="Pfam" id="PF14547">
    <property type="entry name" value="Hydrophob_seed"/>
    <property type="match status" value="1"/>
</dbReference>
<dbReference type="CDD" id="cd01958">
    <property type="entry name" value="HPS_like"/>
    <property type="match status" value="1"/>
</dbReference>
<accession>A0ABP0XSE9</accession>
<dbReference type="PROSITE" id="PS51257">
    <property type="entry name" value="PROKAR_LIPOPROTEIN"/>
    <property type="match status" value="1"/>
</dbReference>
<keyword evidence="2" id="KW-0732">Signal</keyword>
<dbReference type="PANTHER" id="PTHR31731">
    <property type="match status" value="1"/>
</dbReference>
<dbReference type="InterPro" id="IPR036312">
    <property type="entry name" value="Bifun_inhib/LTP/seed_sf"/>
</dbReference>
<organism evidence="4 5">
    <name type="scientific">Citrullus colocynthis</name>
    <name type="common">colocynth</name>
    <dbReference type="NCBI Taxonomy" id="252529"/>
    <lineage>
        <taxon>Eukaryota</taxon>
        <taxon>Viridiplantae</taxon>
        <taxon>Streptophyta</taxon>
        <taxon>Embryophyta</taxon>
        <taxon>Tracheophyta</taxon>
        <taxon>Spermatophyta</taxon>
        <taxon>Magnoliopsida</taxon>
        <taxon>eudicotyledons</taxon>
        <taxon>Gunneridae</taxon>
        <taxon>Pentapetalae</taxon>
        <taxon>rosids</taxon>
        <taxon>fabids</taxon>
        <taxon>Cucurbitales</taxon>
        <taxon>Cucurbitaceae</taxon>
        <taxon>Benincaseae</taxon>
        <taxon>Citrullus</taxon>
    </lineage>
</organism>
<sequence>MASKATVTSLAFLLALILFSLSSFVSSCIDDCYIPSNATPTPSPLPSTEEGKRCPRDTLKFRICSKLLDGPTDVTSDKRPGTSCCTLMEGLIDLEAAFCLCIAIKANIFGQEPKHPRLTQLDTQCLQ</sequence>
<feature type="chain" id="PRO_5045116216" description="Hydrophobic seed protein domain-containing protein" evidence="2">
    <location>
        <begin position="28"/>
        <end position="127"/>
    </location>
</feature>
<gene>
    <name evidence="4" type="ORF">CITCOLO1_LOCUS2733</name>
</gene>
<evidence type="ECO:0000313" key="4">
    <source>
        <dbReference type="EMBL" id="CAK9311085.1"/>
    </source>
</evidence>
<evidence type="ECO:0000256" key="1">
    <source>
        <dbReference type="ARBA" id="ARBA00008965"/>
    </source>
</evidence>
<comment type="similarity">
    <text evidence="1">Belongs to the plant LTP family. PEARLI1 subfamily.</text>
</comment>
<dbReference type="SUPFAM" id="SSF47699">
    <property type="entry name" value="Bifunctional inhibitor/lipid-transfer protein/seed storage 2S albumin"/>
    <property type="match status" value="1"/>
</dbReference>
<keyword evidence="5" id="KW-1185">Reference proteome</keyword>
<dbReference type="Proteomes" id="UP001642487">
    <property type="component" value="Chromosome 10"/>
</dbReference>
<evidence type="ECO:0000259" key="3">
    <source>
        <dbReference type="Pfam" id="PF14547"/>
    </source>
</evidence>
<proteinExistence type="inferred from homology"/>
<dbReference type="InterPro" id="IPR027923">
    <property type="entry name" value="Hydrophob_seed_dom"/>
</dbReference>
<dbReference type="Gene3D" id="1.10.110.10">
    <property type="entry name" value="Plant lipid-transfer and hydrophobic proteins"/>
    <property type="match status" value="1"/>
</dbReference>
<dbReference type="EMBL" id="OZ021744">
    <property type="protein sequence ID" value="CAK9311085.1"/>
    <property type="molecule type" value="Genomic_DNA"/>
</dbReference>
<evidence type="ECO:0000313" key="5">
    <source>
        <dbReference type="Proteomes" id="UP001642487"/>
    </source>
</evidence>
<protein>
    <recommendedName>
        <fullName evidence="3">Hydrophobic seed protein domain-containing protein</fullName>
    </recommendedName>
</protein>
<dbReference type="InterPro" id="IPR051636">
    <property type="entry name" value="Plant_LTP/defense-related"/>
</dbReference>
<evidence type="ECO:0000256" key="2">
    <source>
        <dbReference type="SAM" id="SignalP"/>
    </source>
</evidence>
<feature type="signal peptide" evidence="2">
    <location>
        <begin position="1"/>
        <end position="27"/>
    </location>
</feature>
<name>A0ABP0XSE9_9ROSI</name>
<reference evidence="4 5" key="1">
    <citation type="submission" date="2024-03" db="EMBL/GenBank/DDBJ databases">
        <authorList>
            <person name="Gkanogiannis A."/>
            <person name="Becerra Lopez-Lavalle L."/>
        </authorList>
    </citation>
    <scope>NUCLEOTIDE SEQUENCE [LARGE SCALE GENOMIC DNA]</scope>
</reference>
<feature type="domain" description="Hydrophobic seed protein" evidence="3">
    <location>
        <begin position="53"/>
        <end position="113"/>
    </location>
</feature>